<evidence type="ECO:0000256" key="2">
    <source>
        <dbReference type="SAM" id="Phobius"/>
    </source>
</evidence>
<evidence type="ECO:0000313" key="3">
    <source>
        <dbReference type="EMBL" id="GEL23548.1"/>
    </source>
</evidence>
<feature type="transmembrane region" description="Helical" evidence="2">
    <location>
        <begin position="64"/>
        <end position="82"/>
    </location>
</feature>
<dbReference type="OrthoDB" id="5187715at2"/>
<reference evidence="3 4" key="1">
    <citation type="submission" date="2019-07" db="EMBL/GenBank/DDBJ databases">
        <title>Whole genome shotgun sequence of Pseudonocardia sulfidoxydans NBRC 16205.</title>
        <authorList>
            <person name="Hosoyama A."/>
            <person name="Uohara A."/>
            <person name="Ohji S."/>
            <person name="Ichikawa N."/>
        </authorList>
    </citation>
    <scope>NUCLEOTIDE SEQUENCE [LARGE SCALE GENOMIC DNA]</scope>
    <source>
        <strain evidence="3 4">NBRC 16205</strain>
    </source>
</reference>
<gene>
    <name evidence="3" type="ORF">PSU4_25020</name>
</gene>
<keyword evidence="2" id="KW-1133">Transmembrane helix</keyword>
<evidence type="ECO:0008006" key="5">
    <source>
        <dbReference type="Google" id="ProtNLM"/>
    </source>
</evidence>
<sequence length="176" mass="18959">MPAAADERARTRGDRGRGASSARPGAAGRRTRTREPQLTRTRSRAAGVVAATTGFLGVSSTRRAAVLAVVVCALALTVAVPLRNFVAQRQQLSDLTHEQQQIAAEVDRLDEQRARLSDPSQVEADARSRLGYVKPGEVPYIVELPVPPPSPEELAAGQPWFERLWTTVSEGSPAQL</sequence>
<dbReference type="Pfam" id="PF04977">
    <property type="entry name" value="DivIC"/>
    <property type="match status" value="1"/>
</dbReference>
<keyword evidence="4" id="KW-1185">Reference proteome</keyword>
<protein>
    <recommendedName>
        <fullName evidence="5">Septum formation initiator</fullName>
    </recommendedName>
</protein>
<dbReference type="InterPro" id="IPR007060">
    <property type="entry name" value="FtsL/DivIC"/>
</dbReference>
<proteinExistence type="predicted"/>
<dbReference type="RefSeq" id="WP_147106839.1">
    <property type="nucleotide sequence ID" value="NZ_BJVJ01000020.1"/>
</dbReference>
<keyword evidence="2" id="KW-0812">Transmembrane</keyword>
<dbReference type="AlphaFoldDB" id="A0A511DKH3"/>
<dbReference type="EMBL" id="BJVJ01000020">
    <property type="protein sequence ID" value="GEL23548.1"/>
    <property type="molecule type" value="Genomic_DNA"/>
</dbReference>
<dbReference type="Proteomes" id="UP000321685">
    <property type="component" value="Unassembled WGS sequence"/>
</dbReference>
<accession>A0A511DKH3</accession>
<keyword evidence="2" id="KW-0472">Membrane</keyword>
<organism evidence="3 4">
    <name type="scientific">Pseudonocardia sulfidoxydans NBRC 16205</name>
    <dbReference type="NCBI Taxonomy" id="1223511"/>
    <lineage>
        <taxon>Bacteria</taxon>
        <taxon>Bacillati</taxon>
        <taxon>Actinomycetota</taxon>
        <taxon>Actinomycetes</taxon>
        <taxon>Pseudonocardiales</taxon>
        <taxon>Pseudonocardiaceae</taxon>
        <taxon>Pseudonocardia</taxon>
    </lineage>
</organism>
<evidence type="ECO:0000256" key="1">
    <source>
        <dbReference type="SAM" id="MobiDB-lite"/>
    </source>
</evidence>
<comment type="caution">
    <text evidence="3">The sequence shown here is derived from an EMBL/GenBank/DDBJ whole genome shotgun (WGS) entry which is preliminary data.</text>
</comment>
<feature type="compositionally biased region" description="Low complexity" evidence="1">
    <location>
        <begin position="18"/>
        <end position="28"/>
    </location>
</feature>
<feature type="compositionally biased region" description="Basic and acidic residues" evidence="1">
    <location>
        <begin position="1"/>
        <end position="17"/>
    </location>
</feature>
<name>A0A511DKH3_9PSEU</name>
<evidence type="ECO:0000313" key="4">
    <source>
        <dbReference type="Proteomes" id="UP000321685"/>
    </source>
</evidence>
<feature type="region of interest" description="Disordered" evidence="1">
    <location>
        <begin position="1"/>
        <end position="44"/>
    </location>
</feature>